<feature type="coiled-coil region" evidence="1">
    <location>
        <begin position="216"/>
        <end position="243"/>
    </location>
</feature>
<dbReference type="SUPFAM" id="SSF58022">
    <property type="entry name" value="XRCC4, C-terminal oligomerization domain"/>
    <property type="match status" value="1"/>
</dbReference>
<protein>
    <submittedName>
        <fullName evidence="2">Uncharacterized protein</fullName>
    </submittedName>
</protein>
<dbReference type="Gene3D" id="1.20.5.370">
    <property type="match status" value="1"/>
</dbReference>
<name>A0A6G0TM44_APHGL</name>
<evidence type="ECO:0000313" key="3">
    <source>
        <dbReference type="Proteomes" id="UP000475862"/>
    </source>
</evidence>
<evidence type="ECO:0000313" key="2">
    <source>
        <dbReference type="EMBL" id="KAE9535047.1"/>
    </source>
</evidence>
<dbReference type="EMBL" id="VYZN01000027">
    <property type="protein sequence ID" value="KAE9535047.1"/>
    <property type="molecule type" value="Genomic_DNA"/>
</dbReference>
<dbReference type="Proteomes" id="UP000475862">
    <property type="component" value="Unassembled WGS sequence"/>
</dbReference>
<dbReference type="InterPro" id="IPR014751">
    <property type="entry name" value="XRCC4-like_C"/>
</dbReference>
<gene>
    <name evidence="2" type="ORF">AGLY_008339</name>
</gene>
<accession>A0A6G0TM44</accession>
<proteinExistence type="predicted"/>
<comment type="caution">
    <text evidence="2">The sequence shown here is derived from an EMBL/GenBank/DDBJ whole genome shotgun (WGS) entry which is preliminary data.</text>
</comment>
<dbReference type="AlphaFoldDB" id="A0A6G0TM44"/>
<dbReference type="OrthoDB" id="6594137at2759"/>
<evidence type="ECO:0000256" key="1">
    <source>
        <dbReference type="SAM" id="Coils"/>
    </source>
</evidence>
<sequence>MDADEPSYEFSTLKCQWSLTDSPTVKVHLKVAFCDGAADDETRVAMQVTAIVNASFDDYVVYTGFVIGEKAANQSLNSGVQHDLDESTATRVWLRDARAALVCSSNNSTAEYEYHLRREDDNDRLLTLAWKIKLRPFGLATLGAVQMKEVTPSMSVACTSFITPLIRLLSAERKHRELSDLAVSNRERCQLEDNRRLLNDMQSMVDGRRLDDQRLMARFVEVLNSKKRRIADLRQELAELKIESNVPQPVVVSVERDKLIGQRRRGRGTCRGRPRLIKKIKQSRSSDVDIKWCSSSSGDENTTLRHISGNSQLPESIKMGGLNSVNISDNVVSDAMELLMSTSVPASSTVPVFPIVPASISAENIPVDPRYLADTLIDSPNSSPTWLQQPLTVSLSPQLQPSINQHCEHELPKKKSVLDDLWSGIL</sequence>
<keyword evidence="1" id="KW-0175">Coiled coil</keyword>
<reference evidence="2 3" key="1">
    <citation type="submission" date="2019-08" db="EMBL/GenBank/DDBJ databases">
        <title>The genome of the soybean aphid Biotype 1, its phylome, world population structure and adaptation to the North American continent.</title>
        <authorList>
            <person name="Giordano R."/>
            <person name="Donthu R.K."/>
            <person name="Hernandez A.G."/>
            <person name="Wright C.L."/>
            <person name="Zimin A.V."/>
        </authorList>
    </citation>
    <scope>NUCLEOTIDE SEQUENCE [LARGE SCALE GENOMIC DNA]</scope>
    <source>
        <tissue evidence="2">Whole aphids</tissue>
    </source>
</reference>
<organism evidence="2 3">
    <name type="scientific">Aphis glycines</name>
    <name type="common">Soybean aphid</name>
    <dbReference type="NCBI Taxonomy" id="307491"/>
    <lineage>
        <taxon>Eukaryota</taxon>
        <taxon>Metazoa</taxon>
        <taxon>Ecdysozoa</taxon>
        <taxon>Arthropoda</taxon>
        <taxon>Hexapoda</taxon>
        <taxon>Insecta</taxon>
        <taxon>Pterygota</taxon>
        <taxon>Neoptera</taxon>
        <taxon>Paraneoptera</taxon>
        <taxon>Hemiptera</taxon>
        <taxon>Sternorrhyncha</taxon>
        <taxon>Aphidomorpha</taxon>
        <taxon>Aphidoidea</taxon>
        <taxon>Aphididae</taxon>
        <taxon>Aphidini</taxon>
        <taxon>Aphis</taxon>
        <taxon>Aphis</taxon>
    </lineage>
</organism>
<keyword evidence="3" id="KW-1185">Reference proteome</keyword>